<evidence type="ECO:0008006" key="5">
    <source>
        <dbReference type="Google" id="ProtNLM"/>
    </source>
</evidence>
<dbReference type="InParanoid" id="A0A803K7A2"/>
<evidence type="ECO:0000256" key="3">
    <source>
        <dbReference type="SAM" id="MobiDB-lite"/>
    </source>
</evidence>
<dbReference type="InterPro" id="IPR011010">
    <property type="entry name" value="DNA_brk_join_enz"/>
</dbReference>
<dbReference type="SUPFAM" id="SSF56349">
    <property type="entry name" value="DNA breaking-rejoining enzymes"/>
    <property type="match status" value="1"/>
</dbReference>
<protein>
    <recommendedName>
        <fullName evidence="5">Tyr recombinase domain-containing protein</fullName>
    </recommendedName>
</protein>
<dbReference type="GO" id="GO:0006310">
    <property type="term" value="P:DNA recombination"/>
    <property type="evidence" value="ECO:0007669"/>
    <property type="project" value="UniProtKB-KW"/>
</dbReference>
<keyword evidence="2" id="KW-0233">DNA recombination</keyword>
<dbReference type="GeneTree" id="ENSGT01070000254374"/>
<dbReference type="PANTHER" id="PTHR33066:SF2">
    <property type="entry name" value="FILAGGRIN-2-LIKE"/>
    <property type="match status" value="1"/>
</dbReference>
<evidence type="ECO:0000256" key="2">
    <source>
        <dbReference type="ARBA" id="ARBA00023172"/>
    </source>
</evidence>
<organism evidence="4">
    <name type="scientific">Xenopus tropicalis</name>
    <name type="common">Western clawed frog</name>
    <name type="synonym">Silurana tropicalis</name>
    <dbReference type="NCBI Taxonomy" id="8364"/>
    <lineage>
        <taxon>Eukaryota</taxon>
        <taxon>Metazoa</taxon>
        <taxon>Chordata</taxon>
        <taxon>Craniata</taxon>
        <taxon>Vertebrata</taxon>
        <taxon>Euteleostomi</taxon>
        <taxon>Amphibia</taxon>
        <taxon>Batrachia</taxon>
        <taxon>Anura</taxon>
        <taxon>Pipoidea</taxon>
        <taxon>Pipidae</taxon>
        <taxon>Xenopodinae</taxon>
        <taxon>Xenopus</taxon>
        <taxon>Silurana</taxon>
    </lineage>
</organism>
<reference evidence="4" key="1">
    <citation type="journal article" date="2010" name="Science">
        <title>The genome of the Western clawed frog Xenopus tropicalis.</title>
        <authorList>
            <person name="Hellsten U."/>
            <person name="Harland R.M."/>
            <person name="Gilchrist M.J."/>
            <person name="Hendrix D."/>
            <person name="Jurka J."/>
            <person name="Kapitonov V."/>
            <person name="Ovcharenko I."/>
            <person name="Putnam N.H."/>
            <person name="Shu S."/>
            <person name="Taher L."/>
            <person name="Blitz I.L."/>
            <person name="Blumberg B."/>
            <person name="Dichmann D.S."/>
            <person name="Dubchak I."/>
            <person name="Amaya E."/>
            <person name="Detter J.C."/>
            <person name="Fletcher R."/>
            <person name="Gerhard D.S."/>
            <person name="Goodstein D."/>
            <person name="Graves T."/>
            <person name="Grigoriev I.V."/>
            <person name="Grimwood J."/>
            <person name="Kawashima T."/>
            <person name="Lindquist E."/>
            <person name="Lucas S.M."/>
            <person name="Mead P.E."/>
            <person name="Mitros T."/>
            <person name="Ogino H."/>
            <person name="Ohta Y."/>
            <person name="Poliakov A.V."/>
            <person name="Pollet N."/>
            <person name="Robert J."/>
            <person name="Salamov A."/>
            <person name="Sater A.K."/>
            <person name="Schmutz J."/>
            <person name="Terry A."/>
            <person name="Vize P.D."/>
            <person name="Warren W.C."/>
            <person name="Wells D."/>
            <person name="Wills A."/>
            <person name="Wilson R.K."/>
            <person name="Zimmerman L.B."/>
            <person name="Zorn A.M."/>
            <person name="Grainger R."/>
            <person name="Grammer T."/>
            <person name="Khokha M.K."/>
            <person name="Richardson P.M."/>
            <person name="Rokhsar D.S."/>
        </authorList>
    </citation>
    <scope>NUCLEOTIDE SEQUENCE [LARGE SCALE GENOMIC DNA]</scope>
    <source>
        <strain evidence="4">Nigerian</strain>
    </source>
</reference>
<evidence type="ECO:0000313" key="4">
    <source>
        <dbReference type="Ensembl" id="ENSXETP00000116134"/>
    </source>
</evidence>
<sequence length="477" mass="52757">MGTVSTDVPVAGESLGGSPNRPYGYGQEQESQSFLFTVPRKTSTVLGCIQSGMEVRPGLHISSIPAYSQSIGEDPGRPSHAHSSVTLVAKEALVHAAIRNGNSQTCQATVLSEDADSRQEMASEPSQLGFDGVAFERQELTRLGLLDSSVHTLLASRKPTTEHTYHRIWEKFREWCLQSAVSFSSPSESTIVNFLQSGLEKDLSLATLKVQISALSALTKVKWADQPLVSRFLQGVKRLKPQVRPVVPSWDLNLVLQALVEPPFEPLESIPMELLSMKAAFLIAITSARRVVEIQALLRSDPYLKIHQDKVVLRLSEKFLPKVVSSFHASREVVLPAFFPNPSNEEETKWHKLDLVRCISIYLSRTEEFRKCDNLLLLFKGPAIGNQASKRTIARWITGCIKKAYQLRSLQAPPVKAHSTRAVATSWAFRAQATPEEICNAAAWSSVSTFSRFYKLDIFAAEKASFGHKVLSSVVSI</sequence>
<dbReference type="Gene3D" id="1.10.150.130">
    <property type="match status" value="1"/>
</dbReference>
<dbReference type="GO" id="GO:0015074">
    <property type="term" value="P:DNA integration"/>
    <property type="evidence" value="ECO:0007669"/>
    <property type="project" value="InterPro"/>
</dbReference>
<dbReference type="Ensembl" id="ENSXETT00000115387">
    <property type="protein sequence ID" value="ENSXETP00000116134"/>
    <property type="gene ID" value="ENSXETG00000046666"/>
</dbReference>
<reference evidence="4" key="2">
    <citation type="submission" date="2021-03" db="UniProtKB">
        <authorList>
            <consortium name="Ensembl"/>
        </authorList>
    </citation>
    <scope>IDENTIFICATION</scope>
</reference>
<dbReference type="Gene3D" id="1.10.443.10">
    <property type="entry name" value="Intergrase catalytic core"/>
    <property type="match status" value="1"/>
</dbReference>
<dbReference type="GO" id="GO:0003677">
    <property type="term" value="F:DNA binding"/>
    <property type="evidence" value="ECO:0007669"/>
    <property type="project" value="UniProtKB-KW"/>
</dbReference>
<proteinExistence type="predicted"/>
<accession>A0A803K7A2</accession>
<keyword evidence="1" id="KW-0238">DNA-binding</keyword>
<feature type="region of interest" description="Disordered" evidence="3">
    <location>
        <begin position="1"/>
        <end position="28"/>
    </location>
</feature>
<name>A0A803K7A2_XENTR</name>
<dbReference type="AlphaFoldDB" id="A0A803K7A2"/>
<dbReference type="InterPro" id="IPR013762">
    <property type="entry name" value="Integrase-like_cat_sf"/>
</dbReference>
<dbReference type="PANTHER" id="PTHR33066">
    <property type="entry name" value="INTEGRASE_SAM-LIKE_N DOMAIN-CONTAINING PROTEIN"/>
    <property type="match status" value="1"/>
</dbReference>
<dbReference type="InterPro" id="IPR010998">
    <property type="entry name" value="Integrase_recombinase_N"/>
</dbReference>
<evidence type="ECO:0000256" key="1">
    <source>
        <dbReference type="ARBA" id="ARBA00023125"/>
    </source>
</evidence>